<proteinExistence type="predicted"/>
<dbReference type="GO" id="GO:0005525">
    <property type="term" value="F:GTP binding"/>
    <property type="evidence" value="ECO:0007669"/>
    <property type="project" value="InterPro"/>
</dbReference>
<dbReference type="SUPFAM" id="SSF52540">
    <property type="entry name" value="P-loop containing nucleoside triphosphate hydrolases"/>
    <property type="match status" value="1"/>
</dbReference>
<dbReference type="InterPro" id="IPR004435">
    <property type="entry name" value="MobB_dom"/>
</dbReference>
<dbReference type="PANTHER" id="PTHR40072">
    <property type="entry name" value="MOLYBDOPTERIN-GUANINE DINUCLEOTIDE BIOSYNTHESIS ADAPTER PROTEIN-RELATED"/>
    <property type="match status" value="1"/>
</dbReference>
<evidence type="ECO:0000313" key="3">
    <source>
        <dbReference type="Proteomes" id="UP000474758"/>
    </source>
</evidence>
<reference evidence="2 3" key="1">
    <citation type="submission" date="2020-02" db="EMBL/GenBank/DDBJ databases">
        <title>Rhodobacter translucens sp. nov., a novel bacterium isolated from activated sludge.</title>
        <authorList>
            <person name="Liu J."/>
        </authorList>
    </citation>
    <scope>NUCLEOTIDE SEQUENCE [LARGE SCALE GENOMIC DNA]</scope>
    <source>
        <strain evidence="2 3">HX-7-19</strain>
    </source>
</reference>
<evidence type="ECO:0000259" key="1">
    <source>
        <dbReference type="Pfam" id="PF03205"/>
    </source>
</evidence>
<keyword evidence="3" id="KW-1185">Reference proteome</keyword>
<dbReference type="InterPro" id="IPR027417">
    <property type="entry name" value="P-loop_NTPase"/>
</dbReference>
<dbReference type="Gene3D" id="3.40.50.300">
    <property type="entry name" value="P-loop containing nucleotide triphosphate hydrolases"/>
    <property type="match status" value="1"/>
</dbReference>
<organism evidence="2 3">
    <name type="scientific">Paragemmobacter kunshanensis</name>
    <dbReference type="NCBI Taxonomy" id="2583234"/>
    <lineage>
        <taxon>Bacteria</taxon>
        <taxon>Pseudomonadati</taxon>
        <taxon>Pseudomonadota</taxon>
        <taxon>Alphaproteobacteria</taxon>
        <taxon>Rhodobacterales</taxon>
        <taxon>Paracoccaceae</taxon>
        <taxon>Paragemmobacter</taxon>
    </lineage>
</organism>
<evidence type="ECO:0000313" key="2">
    <source>
        <dbReference type="EMBL" id="NGQ89350.1"/>
    </source>
</evidence>
<dbReference type="CDD" id="cd03116">
    <property type="entry name" value="MobB"/>
    <property type="match status" value="1"/>
</dbReference>
<dbReference type="PANTHER" id="PTHR40072:SF1">
    <property type="entry name" value="MOLYBDOPTERIN-GUANINE DINUCLEOTIDE BIOSYNTHESIS ADAPTER PROTEIN"/>
    <property type="match status" value="1"/>
</dbReference>
<name>A0A6M1TNI2_9RHOB</name>
<dbReference type="RefSeq" id="WP_165046459.1">
    <property type="nucleotide sequence ID" value="NZ_JAALFE010000001.1"/>
</dbReference>
<comment type="caution">
    <text evidence="2">The sequence shown here is derived from an EMBL/GenBank/DDBJ whole genome shotgun (WGS) entry which is preliminary data.</text>
</comment>
<gene>
    <name evidence="2" type="primary">mobB</name>
    <name evidence="2" type="ORF">G5V65_00465</name>
</gene>
<dbReference type="GO" id="GO:0006777">
    <property type="term" value="P:Mo-molybdopterin cofactor biosynthetic process"/>
    <property type="evidence" value="ECO:0007669"/>
    <property type="project" value="InterPro"/>
</dbReference>
<sequence length="456" mass="49322">MKVYGVIGWKNSGKTGLMERLVAEITGRGFSVSTVKHVHHEVDLDQPGKDTFRHRQAGAREVVLAAKDRFALMVEHRGPEPALSEVLARLAPVDLVLVEGYKRDAHRKVEVWRRETGHDLIQPGDPLVRAVASDAAGLALPVPVLDLNDTAAVADFILAETGLAAPAFDGVMVVDWSATHGPSPARPSADAIWIGQADATGESALYFRSRAEAETHIRASIDRAAAEGRRLLIGFDFPMAYPAGFAARLTGQPDPRAVWRWLAGRITDEGNRNNRFAVADDINAIIARGHPAPGPFWGRPAGLALPHLPPRKLADYPALGLAERRAVEARVPRAQPVWKLYTTGSVGSQALMGLPMIHRLSQRPDVSVWPFDPQPGRSAVLAEVYPSLLAPLVARAPGIRDRAQVVLLARALWRLSHLGELARIMQDINDIGTEEGWILGAGHEGPLQAAAEGELA</sequence>
<dbReference type="EMBL" id="JAALFE010000001">
    <property type="protein sequence ID" value="NGQ89350.1"/>
    <property type="molecule type" value="Genomic_DNA"/>
</dbReference>
<dbReference type="NCBIfam" id="TIGR00176">
    <property type="entry name" value="mobB"/>
    <property type="match status" value="1"/>
</dbReference>
<dbReference type="InterPro" id="IPR052539">
    <property type="entry name" value="MGD_biosynthesis_adapter"/>
</dbReference>
<feature type="domain" description="Molybdopterin-guanine dinucleotide biosynthesis protein B (MobB)" evidence="1">
    <location>
        <begin position="4"/>
        <end position="134"/>
    </location>
</feature>
<dbReference type="Proteomes" id="UP000474758">
    <property type="component" value="Unassembled WGS sequence"/>
</dbReference>
<dbReference type="AlphaFoldDB" id="A0A6M1TNI2"/>
<dbReference type="Pfam" id="PF03205">
    <property type="entry name" value="MobB"/>
    <property type="match status" value="1"/>
</dbReference>
<protein>
    <submittedName>
        <fullName evidence="2">Molybdopterin-guanine dinucleotide biosynthesis protein B</fullName>
    </submittedName>
</protein>
<accession>A0A6M1TNI2</accession>